<dbReference type="InterPro" id="IPR029041">
    <property type="entry name" value="FAD-linked_oxidoreductase-like"/>
</dbReference>
<sequence>MSPRRALSVRVLGDEHKEALAGLLGNVSYEVMPFRSAEEQVLAHVPTDIPLTATVTGGKGVEPTIRLATALAGQGYAIAPHLPARMVHDALELDEILSRLEDAGIDRLFVIGGDVDEQAGEFPDALSLLTAMRERGHAFSTLGIAGYPEGHAFVAADVMAAALRNKAPLATALLTQICFDADTVVRWAADVADDGIELPIHVGIPAPASRQKLVRISAGLGLGQSANFLRKQRSMLWRFFTPSGYDPTRLVVGLARALPGSATRISGLHVFTFNEFAGTESWRRDLLAQLS</sequence>
<comment type="cofactor">
    <cofactor evidence="1 8">
        <name>FAD</name>
        <dbReference type="ChEBI" id="CHEBI:57692"/>
    </cofactor>
</comment>
<evidence type="ECO:0000256" key="6">
    <source>
        <dbReference type="ARBA" id="ARBA00023002"/>
    </source>
</evidence>
<evidence type="ECO:0000256" key="4">
    <source>
        <dbReference type="ARBA" id="ARBA00022630"/>
    </source>
</evidence>
<reference evidence="10" key="1">
    <citation type="journal article" date="2019" name="Int. J. Syst. Evol. Microbiol.">
        <title>The Global Catalogue of Microorganisms (GCM) 10K type strain sequencing project: providing services to taxonomists for standard genome sequencing and annotation.</title>
        <authorList>
            <consortium name="The Broad Institute Genomics Platform"/>
            <consortium name="The Broad Institute Genome Sequencing Center for Infectious Disease"/>
            <person name="Wu L."/>
            <person name="Ma J."/>
        </authorList>
    </citation>
    <scope>NUCLEOTIDE SEQUENCE [LARGE SCALE GENOMIC DNA]</scope>
    <source>
        <strain evidence="10">JCM 17458</strain>
    </source>
</reference>
<organism evidence="9 10">
    <name type="scientific">Brevibacterium daeguense</name>
    <dbReference type="NCBI Taxonomy" id="909936"/>
    <lineage>
        <taxon>Bacteria</taxon>
        <taxon>Bacillati</taxon>
        <taxon>Actinomycetota</taxon>
        <taxon>Actinomycetes</taxon>
        <taxon>Micrococcales</taxon>
        <taxon>Brevibacteriaceae</taxon>
        <taxon>Brevibacterium</taxon>
    </lineage>
</organism>
<evidence type="ECO:0000256" key="8">
    <source>
        <dbReference type="RuleBase" id="RU003862"/>
    </source>
</evidence>
<dbReference type="SUPFAM" id="SSF51730">
    <property type="entry name" value="FAD-linked oxidoreductase"/>
    <property type="match status" value="1"/>
</dbReference>
<dbReference type="Pfam" id="PF02219">
    <property type="entry name" value="MTHFR"/>
    <property type="match status" value="1"/>
</dbReference>
<evidence type="ECO:0000256" key="3">
    <source>
        <dbReference type="ARBA" id="ARBA00006743"/>
    </source>
</evidence>
<dbReference type="PANTHER" id="PTHR45754">
    <property type="entry name" value="METHYLENETETRAHYDROFOLATE REDUCTASE"/>
    <property type="match status" value="1"/>
</dbReference>
<name>A0ABP8EJL0_9MICO</name>
<gene>
    <name evidence="9" type="ORF">GCM10022261_16720</name>
</gene>
<proteinExistence type="inferred from homology"/>
<dbReference type="Gene3D" id="3.20.20.220">
    <property type="match status" value="1"/>
</dbReference>
<dbReference type="Proteomes" id="UP001501586">
    <property type="component" value="Unassembled WGS sequence"/>
</dbReference>
<dbReference type="EMBL" id="BAABAZ010000005">
    <property type="protein sequence ID" value="GAA4284141.1"/>
    <property type="molecule type" value="Genomic_DNA"/>
</dbReference>
<evidence type="ECO:0000256" key="5">
    <source>
        <dbReference type="ARBA" id="ARBA00022827"/>
    </source>
</evidence>
<evidence type="ECO:0000313" key="9">
    <source>
        <dbReference type="EMBL" id="GAA4284141.1"/>
    </source>
</evidence>
<comment type="pathway">
    <text evidence="2 8">One-carbon metabolism; tetrahydrofolate interconversion.</text>
</comment>
<accession>A0ABP8EJL0</accession>
<keyword evidence="6 8" id="KW-0560">Oxidoreductase</keyword>
<evidence type="ECO:0000256" key="2">
    <source>
        <dbReference type="ARBA" id="ARBA00004777"/>
    </source>
</evidence>
<evidence type="ECO:0000313" key="10">
    <source>
        <dbReference type="Proteomes" id="UP001501586"/>
    </source>
</evidence>
<evidence type="ECO:0000256" key="1">
    <source>
        <dbReference type="ARBA" id="ARBA00001974"/>
    </source>
</evidence>
<keyword evidence="5 8" id="KW-0274">FAD</keyword>
<keyword evidence="4 8" id="KW-0285">Flavoprotein</keyword>
<dbReference type="InterPro" id="IPR003171">
    <property type="entry name" value="Mehydrof_redctse-like"/>
</dbReference>
<keyword evidence="10" id="KW-1185">Reference proteome</keyword>
<protein>
    <recommendedName>
        <fullName evidence="8">Methylenetetrahydrofolate reductase</fullName>
    </recommendedName>
</protein>
<evidence type="ECO:0000256" key="7">
    <source>
        <dbReference type="ARBA" id="ARBA00048628"/>
    </source>
</evidence>
<dbReference type="PANTHER" id="PTHR45754:SF3">
    <property type="entry name" value="METHYLENETETRAHYDROFOLATE REDUCTASE (NADPH)"/>
    <property type="match status" value="1"/>
</dbReference>
<comment type="catalytic activity">
    <reaction evidence="7">
        <text>(6S)-5-methyl-5,6,7,8-tetrahydrofolate + NAD(+) = (6R)-5,10-methylene-5,6,7,8-tetrahydrofolate + NADH + H(+)</text>
        <dbReference type="Rhea" id="RHEA:19821"/>
        <dbReference type="ChEBI" id="CHEBI:15378"/>
        <dbReference type="ChEBI" id="CHEBI:15636"/>
        <dbReference type="ChEBI" id="CHEBI:18608"/>
        <dbReference type="ChEBI" id="CHEBI:57540"/>
        <dbReference type="ChEBI" id="CHEBI:57945"/>
        <dbReference type="EC" id="1.5.1.54"/>
    </reaction>
    <physiologicalReaction direction="right-to-left" evidence="7">
        <dbReference type="Rhea" id="RHEA:19823"/>
    </physiologicalReaction>
</comment>
<dbReference type="RefSeq" id="WP_236864254.1">
    <property type="nucleotide sequence ID" value="NZ_BAABAZ010000005.1"/>
</dbReference>
<comment type="similarity">
    <text evidence="3 8">Belongs to the methylenetetrahydrofolate reductase family.</text>
</comment>
<comment type="caution">
    <text evidence="9">The sequence shown here is derived from an EMBL/GenBank/DDBJ whole genome shotgun (WGS) entry which is preliminary data.</text>
</comment>